<dbReference type="AlphaFoldDB" id="A0A0F8X089"/>
<name>A0A0F8X089_9ZZZZ</name>
<dbReference type="InterPro" id="IPR041854">
    <property type="entry name" value="BFD-like_2Fe2S-bd_dom_sf"/>
</dbReference>
<proteinExistence type="predicted"/>
<gene>
    <name evidence="1" type="ORF">LCGC14_3005520</name>
</gene>
<dbReference type="Gene3D" id="1.10.10.1100">
    <property type="entry name" value="BFD-like [2Fe-2S]-binding domain"/>
    <property type="match status" value="1"/>
</dbReference>
<accession>A0A0F8X089</accession>
<protein>
    <submittedName>
        <fullName evidence="1">Uncharacterized protein</fullName>
    </submittedName>
</protein>
<organism evidence="1">
    <name type="scientific">marine sediment metagenome</name>
    <dbReference type="NCBI Taxonomy" id="412755"/>
    <lineage>
        <taxon>unclassified sequences</taxon>
        <taxon>metagenomes</taxon>
        <taxon>ecological metagenomes</taxon>
    </lineage>
</organism>
<evidence type="ECO:0000313" key="1">
    <source>
        <dbReference type="EMBL" id="KKK62318.1"/>
    </source>
</evidence>
<feature type="non-terminal residue" evidence="1">
    <location>
        <position position="35"/>
    </location>
</feature>
<comment type="caution">
    <text evidence="1">The sequence shown here is derived from an EMBL/GenBank/DDBJ whole genome shotgun (WGS) entry which is preliminary data.</text>
</comment>
<dbReference type="EMBL" id="LAZR01062050">
    <property type="protein sequence ID" value="KKK62318.1"/>
    <property type="molecule type" value="Genomic_DNA"/>
</dbReference>
<reference evidence="1" key="1">
    <citation type="journal article" date="2015" name="Nature">
        <title>Complex archaea that bridge the gap between prokaryotes and eukaryotes.</title>
        <authorList>
            <person name="Spang A."/>
            <person name="Saw J.H."/>
            <person name="Jorgensen S.L."/>
            <person name="Zaremba-Niedzwiedzka K."/>
            <person name="Martijn J."/>
            <person name="Lind A.E."/>
            <person name="van Eijk R."/>
            <person name="Schleper C."/>
            <person name="Guy L."/>
            <person name="Ettema T.J."/>
        </authorList>
    </citation>
    <scope>NUCLEOTIDE SEQUENCE</scope>
</reference>
<sequence length="35" mass="4038">MKDDDLVICRCEDVTEAELRETIGLGVTRMIEVKR</sequence>